<accession>A0A438DDI5</accession>
<evidence type="ECO:0000313" key="1">
    <source>
        <dbReference type="EMBL" id="RVW33498.1"/>
    </source>
</evidence>
<reference evidence="1 2" key="1">
    <citation type="journal article" date="2018" name="PLoS Genet.">
        <title>Population sequencing reveals clonal diversity and ancestral inbreeding in the grapevine cultivar Chardonnay.</title>
        <authorList>
            <person name="Roach M.J."/>
            <person name="Johnson D.L."/>
            <person name="Bohlmann J."/>
            <person name="van Vuuren H.J."/>
            <person name="Jones S.J."/>
            <person name="Pretorius I.S."/>
            <person name="Schmidt S.A."/>
            <person name="Borneman A.R."/>
        </authorList>
    </citation>
    <scope>NUCLEOTIDE SEQUENCE [LARGE SCALE GENOMIC DNA]</scope>
    <source>
        <strain evidence="2">cv. Chardonnay</strain>
        <tissue evidence="1">Leaf</tissue>
    </source>
</reference>
<dbReference type="Proteomes" id="UP000288805">
    <property type="component" value="Unassembled WGS sequence"/>
</dbReference>
<dbReference type="EMBL" id="QGNW01001674">
    <property type="protein sequence ID" value="RVW33498.1"/>
    <property type="molecule type" value="Genomic_DNA"/>
</dbReference>
<protein>
    <submittedName>
        <fullName evidence="1">Uncharacterized protein</fullName>
    </submittedName>
</protein>
<name>A0A438DDI5_VITVI</name>
<evidence type="ECO:0000313" key="2">
    <source>
        <dbReference type="Proteomes" id="UP000288805"/>
    </source>
</evidence>
<gene>
    <name evidence="1" type="ORF">CK203_105379</name>
</gene>
<dbReference type="AlphaFoldDB" id="A0A438DDI5"/>
<comment type="caution">
    <text evidence="1">The sequence shown here is derived from an EMBL/GenBank/DDBJ whole genome shotgun (WGS) entry which is preliminary data.</text>
</comment>
<organism evidence="1 2">
    <name type="scientific">Vitis vinifera</name>
    <name type="common">Grape</name>
    <dbReference type="NCBI Taxonomy" id="29760"/>
    <lineage>
        <taxon>Eukaryota</taxon>
        <taxon>Viridiplantae</taxon>
        <taxon>Streptophyta</taxon>
        <taxon>Embryophyta</taxon>
        <taxon>Tracheophyta</taxon>
        <taxon>Spermatophyta</taxon>
        <taxon>Magnoliopsida</taxon>
        <taxon>eudicotyledons</taxon>
        <taxon>Gunneridae</taxon>
        <taxon>Pentapetalae</taxon>
        <taxon>rosids</taxon>
        <taxon>Vitales</taxon>
        <taxon>Vitaceae</taxon>
        <taxon>Viteae</taxon>
        <taxon>Vitis</taxon>
    </lineage>
</organism>
<proteinExistence type="predicted"/>
<sequence>MTTTYKKRNSLVKIKINGTWVSEEKEIKDGEALGGDDAMMLKVLFSEKEFEVMLGMRVNLEKSKMIPVGRVENLKELAQEFGWKIGALPPSYLGFPLGAQFKFVVVWDGAEERF</sequence>